<feature type="chain" id="PRO_5012892194" evidence="2">
    <location>
        <begin position="19"/>
        <end position="129"/>
    </location>
</feature>
<evidence type="ECO:0000313" key="3">
    <source>
        <dbReference type="EMBL" id="ORX76334.1"/>
    </source>
</evidence>
<evidence type="ECO:0000256" key="2">
    <source>
        <dbReference type="SAM" id="SignalP"/>
    </source>
</evidence>
<feature type="signal peptide" evidence="2">
    <location>
        <begin position="1"/>
        <end position="18"/>
    </location>
</feature>
<accession>A0A1Y1WT71</accession>
<keyword evidence="4" id="KW-1185">Reference proteome</keyword>
<protein>
    <submittedName>
        <fullName evidence="3">Uncharacterized protein</fullName>
    </submittedName>
</protein>
<reference evidence="3 4" key="2">
    <citation type="submission" date="2016-08" db="EMBL/GenBank/DDBJ databases">
        <title>Pervasive Adenine N6-methylation of Active Genes in Fungi.</title>
        <authorList>
            <consortium name="DOE Joint Genome Institute"/>
            <person name="Mondo S.J."/>
            <person name="Dannebaum R.O."/>
            <person name="Kuo R.C."/>
            <person name="Labutti K."/>
            <person name="Haridas S."/>
            <person name="Kuo A."/>
            <person name="Salamov A."/>
            <person name="Ahrendt S.R."/>
            <person name="Lipzen A."/>
            <person name="Sullivan W."/>
            <person name="Andreopoulos W.B."/>
            <person name="Clum A."/>
            <person name="Lindquist E."/>
            <person name="Daum C."/>
            <person name="Ramamoorthy G.K."/>
            <person name="Gryganskyi A."/>
            <person name="Culley D."/>
            <person name="Magnuson J.K."/>
            <person name="James T.Y."/>
            <person name="O'Malley M.A."/>
            <person name="Stajich J.E."/>
            <person name="Spatafora J.W."/>
            <person name="Visel A."/>
            <person name="Grigoriev I.V."/>
        </authorList>
    </citation>
    <scope>NUCLEOTIDE SEQUENCE [LARGE SCALE GENOMIC DNA]</scope>
    <source>
        <strain evidence="3 4">S4</strain>
    </source>
</reference>
<proteinExistence type="predicted"/>
<organism evidence="3 4">
    <name type="scientific">Anaeromyces robustus</name>
    <dbReference type="NCBI Taxonomy" id="1754192"/>
    <lineage>
        <taxon>Eukaryota</taxon>
        <taxon>Fungi</taxon>
        <taxon>Fungi incertae sedis</taxon>
        <taxon>Chytridiomycota</taxon>
        <taxon>Chytridiomycota incertae sedis</taxon>
        <taxon>Neocallimastigomycetes</taxon>
        <taxon>Neocallimastigales</taxon>
        <taxon>Neocallimastigaceae</taxon>
        <taxon>Anaeromyces</taxon>
    </lineage>
</organism>
<dbReference type="Proteomes" id="UP000193944">
    <property type="component" value="Unassembled WGS sequence"/>
</dbReference>
<gene>
    <name evidence="3" type="ORF">BCR32DRAFT_329408</name>
</gene>
<sequence length="129" mass="13473">MRFITLLTTAIALSFTSALPIPADGVTTTTTNNGGWTWSWNMPTTGGVTTTTTTTTGGKTTGGTTGGITTSTNNGWTTWSTQSVPRGNYFYNVFTKELTINVNGKKTTVKVEPNGIQAAVQNAINASSA</sequence>
<keyword evidence="2" id="KW-0732">Signal</keyword>
<dbReference type="AlphaFoldDB" id="A0A1Y1WT71"/>
<feature type="compositionally biased region" description="Low complexity" evidence="1">
    <location>
        <begin position="42"/>
        <end position="58"/>
    </location>
</feature>
<dbReference type="EMBL" id="MCFG01000305">
    <property type="protein sequence ID" value="ORX76334.1"/>
    <property type="molecule type" value="Genomic_DNA"/>
</dbReference>
<feature type="region of interest" description="Disordered" evidence="1">
    <location>
        <begin position="42"/>
        <end position="73"/>
    </location>
</feature>
<evidence type="ECO:0000313" key="4">
    <source>
        <dbReference type="Proteomes" id="UP000193944"/>
    </source>
</evidence>
<name>A0A1Y1WT71_9FUNG</name>
<reference evidence="3 4" key="1">
    <citation type="submission" date="2016-08" db="EMBL/GenBank/DDBJ databases">
        <title>A Parts List for Fungal Cellulosomes Revealed by Comparative Genomics.</title>
        <authorList>
            <consortium name="DOE Joint Genome Institute"/>
            <person name="Haitjema C.H."/>
            <person name="Gilmore S.P."/>
            <person name="Henske J.K."/>
            <person name="Solomon K.V."/>
            <person name="De Groot R."/>
            <person name="Kuo A."/>
            <person name="Mondo S.J."/>
            <person name="Salamov A.A."/>
            <person name="Labutti K."/>
            <person name="Zhao Z."/>
            <person name="Chiniquy J."/>
            <person name="Barry K."/>
            <person name="Brewer H.M."/>
            <person name="Purvine S.O."/>
            <person name="Wright A.T."/>
            <person name="Boxma B."/>
            <person name="Van Alen T."/>
            <person name="Hackstein J.H."/>
            <person name="Baker S.E."/>
            <person name="Grigoriev I.V."/>
            <person name="O'Malley M.A."/>
        </authorList>
    </citation>
    <scope>NUCLEOTIDE SEQUENCE [LARGE SCALE GENOMIC DNA]</scope>
    <source>
        <strain evidence="3 4">S4</strain>
    </source>
</reference>
<evidence type="ECO:0000256" key="1">
    <source>
        <dbReference type="SAM" id="MobiDB-lite"/>
    </source>
</evidence>
<dbReference type="OrthoDB" id="10481735at2759"/>
<comment type="caution">
    <text evidence="3">The sequence shown here is derived from an EMBL/GenBank/DDBJ whole genome shotgun (WGS) entry which is preliminary data.</text>
</comment>